<sequence>MGSEGGEVLLLLFMVLPLTREEAVKVALENNLSLRSGAVDQTMALVEIDKAYANLYPKITLNANYSYLSPIPVMKFQMVPNQPPVEIPMGRSRNYSLGAQLTQPIFTWGNLYRLIRMSKLKYELGDLELRRQRAELIRNVRNSYDGCLLAREFLKLLDQTRERLKRYHASIKERYDAGLAPRYDLIRTEAELARNESQIIEAENNLKLAKDGLKMLLNIDEEIELTDEIGSDSFEVDLDSALSHALTHRWEVRKIELSRRLAEIGLRSAVASWLPTAFGAVNYNYKKPYQFTEDEWGGSWVFTIGLSWPIFTGFSKKSQIAEAHLSLKKIRILEELIKDGIEFEVKSAYLRLKKARAMIEAQKKVMLQAEETRRMIEERYNSGLAKSIELLDGELVYAQARIGYLKARIEYDQAYNDLMLALGKEE</sequence>
<dbReference type="AlphaFoldDB" id="A0A660SES3"/>
<keyword evidence="8" id="KW-0175">Coiled coil</keyword>
<evidence type="ECO:0000256" key="5">
    <source>
        <dbReference type="ARBA" id="ARBA00022692"/>
    </source>
</evidence>
<dbReference type="Proteomes" id="UP000268469">
    <property type="component" value="Unassembled WGS sequence"/>
</dbReference>
<dbReference type="InterPro" id="IPR003423">
    <property type="entry name" value="OMP_efflux"/>
</dbReference>
<dbReference type="GO" id="GO:0015288">
    <property type="term" value="F:porin activity"/>
    <property type="evidence" value="ECO:0007669"/>
    <property type="project" value="TreeGrafter"/>
</dbReference>
<evidence type="ECO:0000256" key="1">
    <source>
        <dbReference type="ARBA" id="ARBA00004442"/>
    </source>
</evidence>
<protein>
    <recommendedName>
        <fullName evidence="11">TolC family protein</fullName>
    </recommendedName>
</protein>
<keyword evidence="4" id="KW-1134">Transmembrane beta strand</keyword>
<accession>A0A660SES3</accession>
<name>A0A660SES3_UNCW3</name>
<evidence type="ECO:0008006" key="11">
    <source>
        <dbReference type="Google" id="ProtNLM"/>
    </source>
</evidence>
<evidence type="ECO:0000256" key="8">
    <source>
        <dbReference type="SAM" id="Coils"/>
    </source>
</evidence>
<dbReference type="GO" id="GO:1990281">
    <property type="term" value="C:efflux pump complex"/>
    <property type="evidence" value="ECO:0007669"/>
    <property type="project" value="TreeGrafter"/>
</dbReference>
<evidence type="ECO:0000256" key="7">
    <source>
        <dbReference type="ARBA" id="ARBA00023237"/>
    </source>
</evidence>
<evidence type="ECO:0000313" key="9">
    <source>
        <dbReference type="EMBL" id="RKX69167.1"/>
    </source>
</evidence>
<gene>
    <name evidence="9" type="ORF">DRP53_09045</name>
</gene>
<evidence type="ECO:0000256" key="4">
    <source>
        <dbReference type="ARBA" id="ARBA00022452"/>
    </source>
</evidence>
<dbReference type="GO" id="GO:0015562">
    <property type="term" value="F:efflux transmembrane transporter activity"/>
    <property type="evidence" value="ECO:0007669"/>
    <property type="project" value="InterPro"/>
</dbReference>
<comment type="similarity">
    <text evidence="2">Belongs to the outer membrane factor (OMF) (TC 1.B.17) family.</text>
</comment>
<evidence type="ECO:0000256" key="2">
    <source>
        <dbReference type="ARBA" id="ARBA00007613"/>
    </source>
</evidence>
<evidence type="ECO:0000256" key="3">
    <source>
        <dbReference type="ARBA" id="ARBA00022448"/>
    </source>
</evidence>
<proteinExistence type="inferred from homology"/>
<dbReference type="GO" id="GO:0009279">
    <property type="term" value="C:cell outer membrane"/>
    <property type="evidence" value="ECO:0007669"/>
    <property type="project" value="UniProtKB-SubCell"/>
</dbReference>
<dbReference type="PANTHER" id="PTHR30026:SF20">
    <property type="entry name" value="OUTER MEMBRANE PROTEIN TOLC"/>
    <property type="match status" value="1"/>
</dbReference>
<dbReference type="PANTHER" id="PTHR30026">
    <property type="entry name" value="OUTER MEMBRANE PROTEIN TOLC"/>
    <property type="match status" value="1"/>
</dbReference>
<comment type="subcellular location">
    <subcellularLocation>
        <location evidence="1">Cell outer membrane</location>
    </subcellularLocation>
</comment>
<comment type="caution">
    <text evidence="9">The sequence shown here is derived from an EMBL/GenBank/DDBJ whole genome shotgun (WGS) entry which is preliminary data.</text>
</comment>
<dbReference type="EMBL" id="QNBE01000102">
    <property type="protein sequence ID" value="RKX69167.1"/>
    <property type="molecule type" value="Genomic_DNA"/>
</dbReference>
<dbReference type="SUPFAM" id="SSF56954">
    <property type="entry name" value="Outer membrane efflux proteins (OEP)"/>
    <property type="match status" value="1"/>
</dbReference>
<keyword evidence="7" id="KW-0998">Cell outer membrane</keyword>
<dbReference type="InterPro" id="IPR051906">
    <property type="entry name" value="TolC-like"/>
</dbReference>
<evidence type="ECO:0000313" key="10">
    <source>
        <dbReference type="Proteomes" id="UP000268469"/>
    </source>
</evidence>
<dbReference type="Pfam" id="PF02321">
    <property type="entry name" value="OEP"/>
    <property type="match status" value="2"/>
</dbReference>
<keyword evidence="6" id="KW-0472">Membrane</keyword>
<keyword evidence="5" id="KW-0812">Transmembrane</keyword>
<organism evidence="9 10">
    <name type="scientific">candidate division WOR-3 bacterium</name>
    <dbReference type="NCBI Taxonomy" id="2052148"/>
    <lineage>
        <taxon>Bacteria</taxon>
        <taxon>Bacteria division WOR-3</taxon>
    </lineage>
</organism>
<feature type="coiled-coil region" evidence="8">
    <location>
        <begin position="352"/>
        <end position="379"/>
    </location>
</feature>
<feature type="coiled-coil region" evidence="8">
    <location>
        <begin position="185"/>
        <end position="212"/>
    </location>
</feature>
<keyword evidence="3" id="KW-0813">Transport</keyword>
<evidence type="ECO:0000256" key="6">
    <source>
        <dbReference type="ARBA" id="ARBA00023136"/>
    </source>
</evidence>
<dbReference type="Gene3D" id="1.20.1600.10">
    <property type="entry name" value="Outer membrane efflux proteins (OEP)"/>
    <property type="match status" value="1"/>
</dbReference>
<reference evidence="9 10" key="1">
    <citation type="submission" date="2018-06" db="EMBL/GenBank/DDBJ databases">
        <title>Extensive metabolic versatility and redundancy in microbially diverse, dynamic hydrothermal sediments.</title>
        <authorList>
            <person name="Dombrowski N."/>
            <person name="Teske A."/>
            <person name="Baker B.J."/>
        </authorList>
    </citation>
    <scope>NUCLEOTIDE SEQUENCE [LARGE SCALE GENOMIC DNA]</scope>
    <source>
        <strain evidence="9">B36_G15</strain>
    </source>
</reference>